<reference evidence="3 4" key="1">
    <citation type="submission" date="2012-02" db="EMBL/GenBank/DDBJ databases">
        <title>Complete genome sequence of Actinoplanes missouriensis 431 (= NBRC 102363).</title>
        <authorList>
            <person name="Ohnishi Y."/>
            <person name="Ishikawa J."/>
            <person name="Sekine M."/>
            <person name="Hosoyama A."/>
            <person name="Harada T."/>
            <person name="Narita H."/>
            <person name="Hata T."/>
            <person name="Konno Y."/>
            <person name="Tutikane K."/>
            <person name="Fujita N."/>
            <person name="Horinouchi S."/>
            <person name="Hayakawa M."/>
        </authorList>
    </citation>
    <scope>NUCLEOTIDE SEQUENCE [LARGE SCALE GENOMIC DNA]</scope>
    <source>
        <strain evidence="4">ATCC 14538 / DSM 43046 / CBS 188.64 / JCM 3121 / NBRC 102363 / NCIMB 12654 / NRRL B-3342 / UNCC 431</strain>
    </source>
</reference>
<dbReference type="AlphaFoldDB" id="I0HDA4"/>
<dbReference type="PATRIC" id="fig|512565.3.peg.5769"/>
<name>I0HDA4_ACTM4</name>
<evidence type="ECO:0000313" key="3">
    <source>
        <dbReference type="EMBL" id="BAL90991.1"/>
    </source>
</evidence>
<feature type="region of interest" description="Disordered" evidence="1">
    <location>
        <begin position="77"/>
        <end position="96"/>
    </location>
</feature>
<dbReference type="OrthoDB" id="3292271at2"/>
<sequence>MTLHADRLREAFLTHENETPDPALVYARVEELARKRRWRRRSAQAAGGAVLSAGLIAGIANLPAILPAGPQQLPVAGLPAAAPPDASAVPSADPSAGAPLEVEKELLERWDAFFNAGYSYNEAVELAKLWKMSPENIGAVKAEAGRRLLAGETLPVEAKPDPDVTEAPTPDPETTKRLDAYFAAGYDWDDAEQLAKLWKLGDPYDAKVEAGKRLLAGKKLPGVEADPQLAKEAKEGRLVGAFFEAGYDFADAEALAKLWKLDDPYAAKVAAGKKLQAGETLPIKP</sequence>
<feature type="transmembrane region" description="Helical" evidence="2">
    <location>
        <begin position="45"/>
        <end position="66"/>
    </location>
</feature>
<dbReference type="HOGENOM" id="CLU_091243_0_0_11"/>
<keyword evidence="2" id="KW-0472">Membrane</keyword>
<dbReference type="RefSeq" id="WP_014445879.1">
    <property type="nucleotide sequence ID" value="NC_017093.1"/>
</dbReference>
<accession>I0HDA4</accession>
<dbReference type="Proteomes" id="UP000007882">
    <property type="component" value="Chromosome"/>
</dbReference>
<dbReference type="KEGG" id="ams:AMIS_57710"/>
<keyword evidence="2" id="KW-1133">Transmembrane helix</keyword>
<keyword evidence="4" id="KW-1185">Reference proteome</keyword>
<evidence type="ECO:0000256" key="1">
    <source>
        <dbReference type="SAM" id="MobiDB-lite"/>
    </source>
</evidence>
<protein>
    <submittedName>
        <fullName evidence="3">Uncharacterized protein</fullName>
    </submittedName>
</protein>
<organism evidence="3 4">
    <name type="scientific">Actinoplanes missouriensis (strain ATCC 14538 / DSM 43046 / CBS 188.64 / JCM 3121 / NBRC 102363 / NCIMB 12654 / NRRL B-3342 / UNCC 431)</name>
    <dbReference type="NCBI Taxonomy" id="512565"/>
    <lineage>
        <taxon>Bacteria</taxon>
        <taxon>Bacillati</taxon>
        <taxon>Actinomycetota</taxon>
        <taxon>Actinomycetes</taxon>
        <taxon>Micromonosporales</taxon>
        <taxon>Micromonosporaceae</taxon>
        <taxon>Actinoplanes</taxon>
    </lineage>
</organism>
<dbReference type="EMBL" id="AP012319">
    <property type="protein sequence ID" value="BAL90991.1"/>
    <property type="molecule type" value="Genomic_DNA"/>
</dbReference>
<dbReference type="STRING" id="512565.AMIS_57710"/>
<evidence type="ECO:0000256" key="2">
    <source>
        <dbReference type="SAM" id="Phobius"/>
    </source>
</evidence>
<dbReference type="eggNOG" id="ENOG5033KTX">
    <property type="taxonomic scope" value="Bacteria"/>
</dbReference>
<keyword evidence="2" id="KW-0812">Transmembrane</keyword>
<evidence type="ECO:0000313" key="4">
    <source>
        <dbReference type="Proteomes" id="UP000007882"/>
    </source>
</evidence>
<gene>
    <name evidence="3" type="ordered locus">AMIS_57710</name>
</gene>
<proteinExistence type="predicted"/>